<dbReference type="AlphaFoldDB" id="A0A0B0P5A4"/>
<dbReference type="EMBL" id="KN410858">
    <property type="protein sequence ID" value="KHG18556.1"/>
    <property type="molecule type" value="Genomic_DNA"/>
</dbReference>
<evidence type="ECO:0000313" key="1">
    <source>
        <dbReference type="EMBL" id="KHG18556.1"/>
    </source>
</evidence>
<reference evidence="2" key="1">
    <citation type="submission" date="2014-09" db="EMBL/GenBank/DDBJ databases">
        <authorList>
            <person name="Mudge J."/>
            <person name="Ramaraj T."/>
            <person name="Lindquist I.E."/>
            <person name="Bharti A.K."/>
            <person name="Sundararajan A."/>
            <person name="Cameron C.T."/>
            <person name="Woodward J.E."/>
            <person name="May G.D."/>
            <person name="Brubaker C."/>
            <person name="Broadhvest J."/>
            <person name="Wilkins T.A."/>
        </authorList>
    </citation>
    <scope>NUCLEOTIDE SEQUENCE</scope>
    <source>
        <strain evidence="2">cv. AKA8401</strain>
    </source>
</reference>
<name>A0A0B0P5A4_GOSAR</name>
<keyword evidence="2" id="KW-1185">Reference proteome</keyword>
<accession>A0A0B0P5A4</accession>
<protein>
    <submittedName>
        <fullName evidence="1">Uncharacterized protein</fullName>
    </submittedName>
</protein>
<evidence type="ECO:0000313" key="2">
    <source>
        <dbReference type="Proteomes" id="UP000032142"/>
    </source>
</evidence>
<sequence length="43" mass="4877">MTDIVVTLRIKNGCYVIGNKGISLHFSMISIYQCCGHLYQISR</sequence>
<organism evidence="1 2">
    <name type="scientific">Gossypium arboreum</name>
    <name type="common">Tree cotton</name>
    <name type="synonym">Gossypium nanking</name>
    <dbReference type="NCBI Taxonomy" id="29729"/>
    <lineage>
        <taxon>Eukaryota</taxon>
        <taxon>Viridiplantae</taxon>
        <taxon>Streptophyta</taxon>
        <taxon>Embryophyta</taxon>
        <taxon>Tracheophyta</taxon>
        <taxon>Spermatophyta</taxon>
        <taxon>Magnoliopsida</taxon>
        <taxon>eudicotyledons</taxon>
        <taxon>Gunneridae</taxon>
        <taxon>Pentapetalae</taxon>
        <taxon>rosids</taxon>
        <taxon>malvids</taxon>
        <taxon>Malvales</taxon>
        <taxon>Malvaceae</taxon>
        <taxon>Malvoideae</taxon>
        <taxon>Gossypium</taxon>
    </lineage>
</organism>
<proteinExistence type="predicted"/>
<dbReference type="Proteomes" id="UP000032142">
    <property type="component" value="Unassembled WGS sequence"/>
</dbReference>
<gene>
    <name evidence="1" type="ORF">F383_25710</name>
</gene>